<evidence type="ECO:0000313" key="3">
    <source>
        <dbReference type="Proteomes" id="UP000280307"/>
    </source>
</evidence>
<dbReference type="PANTHER" id="PTHR13696:SF96">
    <property type="entry name" value="COBQ_COBB_MIND_PARA NUCLEOTIDE BINDING DOMAIN-CONTAINING PROTEIN"/>
    <property type="match status" value="1"/>
</dbReference>
<dbReference type="SUPFAM" id="SSF52540">
    <property type="entry name" value="P-loop containing nucleoside triphosphate hydrolases"/>
    <property type="match status" value="1"/>
</dbReference>
<dbReference type="Gene3D" id="3.40.50.300">
    <property type="entry name" value="P-loop containing nucleotide triphosphate hydrolases"/>
    <property type="match status" value="1"/>
</dbReference>
<dbReference type="PANTHER" id="PTHR13696">
    <property type="entry name" value="P-LOOP CONTAINING NUCLEOSIDE TRIPHOSPHATE HYDROLASE"/>
    <property type="match status" value="1"/>
</dbReference>
<name>A0A426TQE2_9CHLR</name>
<dbReference type="InterPro" id="IPR050678">
    <property type="entry name" value="DNA_Partitioning_ATPase"/>
</dbReference>
<dbReference type="PIRSF" id="PIRSF009320">
    <property type="entry name" value="Nuc_binding_HP_1000"/>
    <property type="match status" value="1"/>
</dbReference>
<feature type="domain" description="CobQ/CobB/MinD/ParA nucleotide binding" evidence="1">
    <location>
        <begin position="3"/>
        <end position="173"/>
    </location>
</feature>
<dbReference type="Proteomes" id="UP000280307">
    <property type="component" value="Unassembled WGS sequence"/>
</dbReference>
<gene>
    <name evidence="2" type="ORF">EI684_23065</name>
</gene>
<dbReference type="InterPro" id="IPR002586">
    <property type="entry name" value="CobQ/CobB/MinD/ParA_Nub-bd_dom"/>
</dbReference>
<dbReference type="AlphaFoldDB" id="A0A426TQE2"/>
<proteinExistence type="predicted"/>
<evidence type="ECO:0000259" key="1">
    <source>
        <dbReference type="Pfam" id="PF01656"/>
    </source>
</evidence>
<sequence>MIITCASFKGGVGKTTSAVHFATFLQAFAPTMLVDGDPNRSASNWARHGKLPFAVIDERQATRHARAYEHIVIDTKARPDEEDLKALADGCDLLIIPTTPDALALDALMLTVKALRALGTERYRILITMVPPKPSRDGDDARQMLQEAGLPLFAQTIRRLVAFQKAALHGLPVQQVADPRAAEAWSDYEHAGREIMA</sequence>
<organism evidence="2 3">
    <name type="scientific">Candidatus Viridilinea halotolerans</name>
    <dbReference type="NCBI Taxonomy" id="2491704"/>
    <lineage>
        <taxon>Bacteria</taxon>
        <taxon>Bacillati</taxon>
        <taxon>Chloroflexota</taxon>
        <taxon>Chloroflexia</taxon>
        <taxon>Chloroflexales</taxon>
        <taxon>Chloroflexineae</taxon>
        <taxon>Oscillochloridaceae</taxon>
        <taxon>Candidatus Viridilinea</taxon>
    </lineage>
</organism>
<evidence type="ECO:0000313" key="2">
    <source>
        <dbReference type="EMBL" id="RRR65460.1"/>
    </source>
</evidence>
<accession>A0A426TQE2</accession>
<dbReference type="CDD" id="cd02042">
    <property type="entry name" value="ParAB_family"/>
    <property type="match status" value="1"/>
</dbReference>
<protein>
    <submittedName>
        <fullName evidence="2">ParA family protein</fullName>
    </submittedName>
</protein>
<reference evidence="2 3" key="1">
    <citation type="submission" date="2018-12" db="EMBL/GenBank/DDBJ databases">
        <title>Genome Sequence of Candidatus Viridilinea halotolerans isolated from saline sulfide-rich spring.</title>
        <authorList>
            <person name="Grouzdev D.S."/>
            <person name="Burganskaya E.I."/>
            <person name="Krutkina M.S."/>
            <person name="Sukhacheva M.V."/>
            <person name="Gorlenko V.M."/>
        </authorList>
    </citation>
    <scope>NUCLEOTIDE SEQUENCE [LARGE SCALE GENOMIC DNA]</scope>
    <source>
        <strain evidence="2">Chok-6</strain>
    </source>
</reference>
<comment type="caution">
    <text evidence="2">The sequence shown here is derived from an EMBL/GenBank/DDBJ whole genome shotgun (WGS) entry which is preliminary data.</text>
</comment>
<dbReference type="Pfam" id="PF01656">
    <property type="entry name" value="CbiA"/>
    <property type="match status" value="1"/>
</dbReference>
<dbReference type="InterPro" id="IPR027417">
    <property type="entry name" value="P-loop_NTPase"/>
</dbReference>
<dbReference type="EMBL" id="RSAS01000950">
    <property type="protein sequence ID" value="RRR65460.1"/>
    <property type="molecule type" value="Genomic_DNA"/>
</dbReference>